<reference evidence="1" key="1">
    <citation type="journal article" date="2015" name="Nature">
        <title>Complex archaea that bridge the gap between prokaryotes and eukaryotes.</title>
        <authorList>
            <person name="Spang A."/>
            <person name="Saw J.H."/>
            <person name="Jorgensen S.L."/>
            <person name="Zaremba-Niedzwiedzka K."/>
            <person name="Martijn J."/>
            <person name="Lind A.E."/>
            <person name="van Eijk R."/>
            <person name="Schleper C."/>
            <person name="Guy L."/>
            <person name="Ettema T.J."/>
        </authorList>
    </citation>
    <scope>NUCLEOTIDE SEQUENCE</scope>
</reference>
<protein>
    <submittedName>
        <fullName evidence="1">Uncharacterized protein</fullName>
    </submittedName>
</protein>
<gene>
    <name evidence="1" type="ORF">LCGC14_2393040</name>
</gene>
<comment type="caution">
    <text evidence="1">The sequence shown here is derived from an EMBL/GenBank/DDBJ whole genome shotgun (WGS) entry which is preliminary data.</text>
</comment>
<dbReference type="AlphaFoldDB" id="A0A0F9BXL6"/>
<sequence length="112" mass="12314">MKPELVCRCIEQKLSSHTCDKCGKPRLDVYDELALLRSALDDIHQYEGTDYSHARTVAHCGLSGEYNAAEGQTRIRFDTYSCGCKYPGGATDRTFEIPCPGCYEASGGLAPE</sequence>
<dbReference type="EMBL" id="LAZR01035754">
    <property type="protein sequence ID" value="KKL26665.1"/>
    <property type="molecule type" value="Genomic_DNA"/>
</dbReference>
<name>A0A0F9BXL6_9ZZZZ</name>
<accession>A0A0F9BXL6</accession>
<evidence type="ECO:0000313" key="1">
    <source>
        <dbReference type="EMBL" id="KKL26665.1"/>
    </source>
</evidence>
<organism evidence="1">
    <name type="scientific">marine sediment metagenome</name>
    <dbReference type="NCBI Taxonomy" id="412755"/>
    <lineage>
        <taxon>unclassified sequences</taxon>
        <taxon>metagenomes</taxon>
        <taxon>ecological metagenomes</taxon>
    </lineage>
</organism>
<proteinExistence type="predicted"/>